<organism evidence="1 2">
    <name type="scientific">Flavobacterium gillisiae</name>
    <dbReference type="NCBI Taxonomy" id="150146"/>
    <lineage>
        <taxon>Bacteria</taxon>
        <taxon>Pseudomonadati</taxon>
        <taxon>Bacteroidota</taxon>
        <taxon>Flavobacteriia</taxon>
        <taxon>Flavobacteriales</taxon>
        <taxon>Flavobacteriaceae</taxon>
        <taxon>Flavobacterium</taxon>
    </lineage>
</organism>
<keyword evidence="2" id="KW-1185">Reference proteome</keyword>
<dbReference type="AlphaFoldDB" id="A0A1H4F7Q1"/>
<gene>
    <name evidence="1" type="ORF">SAMN05443667_11242</name>
</gene>
<sequence>MLVRAIDEKGQHAGGANIHAKANKSICIFNTTNLNSLL</sequence>
<dbReference type="EMBL" id="FNRD01000012">
    <property type="protein sequence ID" value="SEA92818.1"/>
    <property type="molecule type" value="Genomic_DNA"/>
</dbReference>
<accession>A0A1H4F7Q1</accession>
<evidence type="ECO:0000313" key="2">
    <source>
        <dbReference type="Proteomes" id="UP000198951"/>
    </source>
</evidence>
<protein>
    <submittedName>
        <fullName evidence="1">Uncharacterized protein</fullName>
    </submittedName>
</protein>
<dbReference type="STRING" id="150146.SAMN05443667_11242"/>
<proteinExistence type="predicted"/>
<reference evidence="2" key="1">
    <citation type="submission" date="2016-10" db="EMBL/GenBank/DDBJ databases">
        <authorList>
            <person name="Varghese N."/>
            <person name="Submissions S."/>
        </authorList>
    </citation>
    <scope>NUCLEOTIDE SEQUENCE [LARGE SCALE GENOMIC DNA]</scope>
    <source>
        <strain evidence="2">DSM 22376</strain>
    </source>
</reference>
<name>A0A1H4F7Q1_9FLAO</name>
<evidence type="ECO:0000313" key="1">
    <source>
        <dbReference type="EMBL" id="SEA92818.1"/>
    </source>
</evidence>
<dbReference type="Proteomes" id="UP000198951">
    <property type="component" value="Unassembled WGS sequence"/>
</dbReference>